<evidence type="ECO:0000313" key="3">
    <source>
        <dbReference type="Proteomes" id="UP000011744"/>
    </source>
</evidence>
<evidence type="ECO:0008006" key="4">
    <source>
        <dbReference type="Google" id="ProtNLM"/>
    </source>
</evidence>
<organism evidence="2 3">
    <name type="scientific">Paramagnetospirillum caucaseum</name>
    <dbReference type="NCBI Taxonomy" id="1244869"/>
    <lineage>
        <taxon>Bacteria</taxon>
        <taxon>Pseudomonadati</taxon>
        <taxon>Pseudomonadota</taxon>
        <taxon>Alphaproteobacteria</taxon>
        <taxon>Rhodospirillales</taxon>
        <taxon>Magnetospirillaceae</taxon>
        <taxon>Paramagnetospirillum</taxon>
    </lineage>
</organism>
<dbReference type="eggNOG" id="ENOG502Z7HQ">
    <property type="taxonomic scope" value="Bacteria"/>
</dbReference>
<dbReference type="Gene3D" id="2.50.20.10">
    <property type="entry name" value="Lipoprotein localisation LolA/LolB/LppX"/>
    <property type="match status" value="1"/>
</dbReference>
<gene>
    <name evidence="2" type="ORF">H261_20230</name>
</gene>
<dbReference type="PATRIC" id="fig|1244869.3.peg.4024"/>
<dbReference type="STRING" id="1244869.H261_20230"/>
<dbReference type="AlphaFoldDB" id="M2ZLG8"/>
<comment type="caution">
    <text evidence="2">The sequence shown here is derived from an EMBL/GenBank/DDBJ whole genome shotgun (WGS) entry which is preliminary data.</text>
</comment>
<dbReference type="Pfam" id="PF07044">
    <property type="entry name" value="DUF1329"/>
    <property type="match status" value="1"/>
</dbReference>
<evidence type="ECO:0000256" key="1">
    <source>
        <dbReference type="SAM" id="MobiDB-lite"/>
    </source>
</evidence>
<sequence>MLLSFGTMAGPTSDEIGRLGKDLTPIGAEKAGNKDGTIPAWEGGNPAPPPGWKVGDPRPNPYKGEKKLFSIDAQNVDQYKDKLPEGQVQLIKTKPGYRLDIYPTHRSCAYPKWYYERTAANAAKPSIDGVYAKGIVGGAVPFPLPKTGAEALWNFKLRYAGEGKIEHYTTIFSSKNGNFGSLKQSQSVLHPLADPKVESADQVDNLEWMILNTVVAPPARNGEMILVLNYIDRPSGDAWLYFPGQRRVRRAPTFAYDNPVPGYENLEMVDQYPMYAGSPDRYEWKLAGKMEMYVPYNSYDLRARRPDLHDIYQGEYVNRDLSRYELHRVWKVEGTIRDSMRHNAAKRVFYLDEDSWQMLHADLYDTQGKLWRVQEGSLWMAWELPACVQQEFVGYDLSADRYIGENATQDGPETDWLAGREGRVRKNLFDPGELRRQGDR</sequence>
<dbReference type="CDD" id="cd16329">
    <property type="entry name" value="LolA_like"/>
    <property type="match status" value="1"/>
</dbReference>
<feature type="region of interest" description="Disordered" evidence="1">
    <location>
        <begin position="1"/>
        <end position="56"/>
    </location>
</feature>
<evidence type="ECO:0000313" key="2">
    <source>
        <dbReference type="EMBL" id="EME68097.1"/>
    </source>
</evidence>
<keyword evidence="3" id="KW-1185">Reference proteome</keyword>
<reference evidence="2 3" key="1">
    <citation type="journal article" date="2014" name="Genome Announc.">
        <title>Draft Genome Sequence of Magnetospirillum sp. Strain SO-1, a Freshwater Magnetotactic Bacterium Isolated from the Ol'khovka River, Russia.</title>
        <authorList>
            <person name="Grouzdev D.S."/>
            <person name="Dziuba M.V."/>
            <person name="Sukhacheva M.S."/>
            <person name="Mardanov A.V."/>
            <person name="Beletskiy A.V."/>
            <person name="Kuznetsov B.B."/>
            <person name="Skryabin K.G."/>
        </authorList>
    </citation>
    <scope>NUCLEOTIDE SEQUENCE [LARGE SCALE GENOMIC DNA]</scope>
    <source>
        <strain evidence="2 3">SO-1</strain>
    </source>
</reference>
<accession>M2ZLG8</accession>
<proteinExistence type="predicted"/>
<name>M2ZLG8_9PROT</name>
<dbReference type="Proteomes" id="UP000011744">
    <property type="component" value="Unassembled WGS sequence"/>
</dbReference>
<dbReference type="EMBL" id="AONQ01000083">
    <property type="protein sequence ID" value="EME68097.1"/>
    <property type="molecule type" value="Genomic_DNA"/>
</dbReference>
<protein>
    <recommendedName>
        <fullName evidence="4">DUF1329 domain-containing protein</fullName>
    </recommendedName>
</protein>
<dbReference type="InterPro" id="IPR010752">
    <property type="entry name" value="DUF1329"/>
</dbReference>